<reference evidence="1" key="2">
    <citation type="submission" date="2018-07" db="EMBL/GenBank/DDBJ databases">
        <authorList>
            <consortium name="NCBI Pathogen Detection Project"/>
        </authorList>
    </citation>
    <scope>NUCLEOTIDE SEQUENCE</scope>
    <source>
        <strain evidence="1">13-1023</strain>
    </source>
</reference>
<dbReference type="EMBL" id="DAAMJC010000016">
    <property type="protein sequence ID" value="HAC6867588.1"/>
    <property type="molecule type" value="Genomic_DNA"/>
</dbReference>
<protein>
    <submittedName>
        <fullName evidence="1">Uncharacterized protein</fullName>
    </submittedName>
</protein>
<comment type="caution">
    <text evidence="1">The sequence shown here is derived from an EMBL/GenBank/DDBJ whole genome shotgun (WGS) entry which is preliminary data.</text>
</comment>
<dbReference type="AlphaFoldDB" id="A0A702IKA6"/>
<gene>
    <name evidence="1" type="ORF">G0D54_20915</name>
</gene>
<accession>A0A702IKA6</accession>
<sequence>MNTGLTLLALVAMTPDDYEQSHSDSCSSHQALTQAVVWELLLTDTFLVNCLLLRRIKMLYPGGSG</sequence>
<reference evidence="1" key="1">
    <citation type="journal article" date="2018" name="Genome Biol.">
        <title>SKESA: strategic k-mer extension for scrupulous assemblies.</title>
        <authorList>
            <person name="Souvorov A."/>
            <person name="Agarwala R."/>
            <person name="Lipman D.J."/>
        </authorList>
    </citation>
    <scope>NUCLEOTIDE SEQUENCE</scope>
    <source>
        <strain evidence="1">13-1023</strain>
    </source>
</reference>
<proteinExistence type="predicted"/>
<organism evidence="1">
    <name type="scientific">Salmonella enterica subsp. enterica serovar Javiana</name>
    <dbReference type="NCBI Taxonomy" id="363569"/>
    <lineage>
        <taxon>Bacteria</taxon>
        <taxon>Pseudomonadati</taxon>
        <taxon>Pseudomonadota</taxon>
        <taxon>Gammaproteobacteria</taxon>
        <taxon>Enterobacterales</taxon>
        <taxon>Enterobacteriaceae</taxon>
        <taxon>Salmonella</taxon>
    </lineage>
</organism>
<evidence type="ECO:0000313" key="1">
    <source>
        <dbReference type="EMBL" id="HAC6867588.1"/>
    </source>
</evidence>
<name>A0A702IKA6_SALET</name>